<name>A0A5B8M2I8_9MICO</name>
<evidence type="ECO:0000256" key="11">
    <source>
        <dbReference type="ARBA" id="ARBA00023014"/>
    </source>
</evidence>
<keyword evidence="7" id="KW-0274">FAD</keyword>
<dbReference type="Gene3D" id="3.40.50.80">
    <property type="entry name" value="Nucleotide-binding domain of ferredoxin-NADP reductase (FNR) module"/>
    <property type="match status" value="1"/>
</dbReference>
<evidence type="ECO:0000256" key="10">
    <source>
        <dbReference type="ARBA" id="ARBA00023004"/>
    </source>
</evidence>
<dbReference type="InterPro" id="IPR017927">
    <property type="entry name" value="FAD-bd_FR_type"/>
</dbReference>
<keyword evidence="4 14" id="KW-0812">Transmembrane</keyword>
<gene>
    <name evidence="16" type="ORF">FPZ11_05660</name>
</gene>
<keyword evidence="8 14" id="KW-1133">Transmembrane helix</keyword>
<dbReference type="EMBL" id="CP042305">
    <property type="protein sequence ID" value="QDZ14321.1"/>
    <property type="molecule type" value="Genomic_DNA"/>
</dbReference>
<evidence type="ECO:0000259" key="15">
    <source>
        <dbReference type="PROSITE" id="PS51384"/>
    </source>
</evidence>
<keyword evidence="6" id="KW-0479">Metal-binding</keyword>
<dbReference type="Gene3D" id="2.40.30.10">
    <property type="entry name" value="Translation factors"/>
    <property type="match status" value="1"/>
</dbReference>
<keyword evidence="9" id="KW-0560">Oxidoreductase</keyword>
<dbReference type="SUPFAM" id="SSF63380">
    <property type="entry name" value="Riboflavin synthase domain-like"/>
    <property type="match status" value="1"/>
</dbReference>
<protein>
    <submittedName>
        <fullName evidence="16">Oxidoreductase</fullName>
    </submittedName>
</protein>
<accession>A0A5B8M2I8</accession>
<evidence type="ECO:0000256" key="9">
    <source>
        <dbReference type="ARBA" id="ARBA00023002"/>
    </source>
</evidence>
<evidence type="ECO:0000256" key="5">
    <source>
        <dbReference type="ARBA" id="ARBA00022714"/>
    </source>
</evidence>
<evidence type="ECO:0000313" key="17">
    <source>
        <dbReference type="Proteomes" id="UP000320216"/>
    </source>
</evidence>
<dbReference type="InterPro" id="IPR039261">
    <property type="entry name" value="FNR_nucleotide-bd"/>
</dbReference>
<dbReference type="Proteomes" id="UP000320216">
    <property type="component" value="Chromosome"/>
</dbReference>
<keyword evidence="11" id="KW-0411">Iron-sulfur</keyword>
<evidence type="ECO:0000256" key="14">
    <source>
        <dbReference type="SAM" id="Phobius"/>
    </source>
</evidence>
<organism evidence="16 17">
    <name type="scientific">Humibacter ginsenosidimutans</name>
    <dbReference type="NCBI Taxonomy" id="2599293"/>
    <lineage>
        <taxon>Bacteria</taxon>
        <taxon>Bacillati</taxon>
        <taxon>Actinomycetota</taxon>
        <taxon>Actinomycetes</taxon>
        <taxon>Micrococcales</taxon>
        <taxon>Microbacteriaceae</taxon>
        <taxon>Humibacter</taxon>
    </lineage>
</organism>
<evidence type="ECO:0000256" key="13">
    <source>
        <dbReference type="SAM" id="MobiDB-lite"/>
    </source>
</evidence>
<evidence type="ECO:0000256" key="6">
    <source>
        <dbReference type="ARBA" id="ARBA00022723"/>
    </source>
</evidence>
<dbReference type="RefSeq" id="WP_146319099.1">
    <property type="nucleotide sequence ID" value="NZ_CP042305.1"/>
</dbReference>
<feature type="transmembrane region" description="Helical" evidence="14">
    <location>
        <begin position="154"/>
        <end position="172"/>
    </location>
</feature>
<feature type="transmembrane region" description="Helical" evidence="14">
    <location>
        <begin position="35"/>
        <end position="55"/>
    </location>
</feature>
<feature type="transmembrane region" description="Helical" evidence="14">
    <location>
        <begin position="217"/>
        <end position="236"/>
    </location>
</feature>
<evidence type="ECO:0000256" key="2">
    <source>
        <dbReference type="ARBA" id="ARBA00004141"/>
    </source>
</evidence>
<feature type="region of interest" description="Disordered" evidence="13">
    <location>
        <begin position="1"/>
        <end position="25"/>
    </location>
</feature>
<keyword evidence="12 14" id="KW-0472">Membrane</keyword>
<reference evidence="16 17" key="1">
    <citation type="submission" date="2019-07" db="EMBL/GenBank/DDBJ databases">
        <title>Full genome sequence of Humibacter sp. WJ7-1.</title>
        <authorList>
            <person name="Im W.-T."/>
        </authorList>
    </citation>
    <scope>NUCLEOTIDE SEQUENCE [LARGE SCALE GENOMIC DNA]</scope>
    <source>
        <strain evidence="16 17">WJ7-1</strain>
    </source>
</reference>
<dbReference type="InterPro" id="IPR017938">
    <property type="entry name" value="Riboflavin_synthase-like_b-brl"/>
</dbReference>
<keyword evidence="10" id="KW-0408">Iron</keyword>
<dbReference type="PANTHER" id="PTHR47354:SF8">
    <property type="entry name" value="1,2-PHENYLACETYL-COA EPOXIDASE, SUBUNIT E"/>
    <property type="match status" value="1"/>
</dbReference>
<dbReference type="KEGG" id="huw:FPZ11_05660"/>
<comment type="subcellular location">
    <subcellularLocation>
        <location evidence="2">Membrane</location>
        <topology evidence="2">Multi-pass membrane protein</topology>
    </subcellularLocation>
</comment>
<keyword evidence="3" id="KW-0285">Flavoprotein</keyword>
<proteinExistence type="predicted"/>
<dbReference type="AlphaFoldDB" id="A0A5B8M2I8"/>
<dbReference type="SUPFAM" id="SSF52343">
    <property type="entry name" value="Ferredoxin reductase-like, C-terminal NADP-linked domain"/>
    <property type="match status" value="1"/>
</dbReference>
<sequence>MTTYRHEQPGRTSATAARPRPGLSVERGRTDGWRLAAVAIVWLTSLFVVALWLSGGGVEDLLRWDSDTITTLGRITGLVSANLLLYQVLLMARIPVFERGFGRDGVTRMHRLVGFWSFWLMLAHIVLITIGYAVESGTDLVVQAWQFVWDYPGMLLATAGTALLVMVVITSLRRARRRLRYESWHLLHLYAYLGIGLSIPHMLWTGADFLTSVPATVYWWTLWALAAASVVAYRIVIPAARSLRHRVRVTSVEPDGDRGVLVRMRGRDLAALRAVSGQFFVWRFLDGAGWMRGHPFSLAAAPAGDEFVISARVLGDGTRRLTALKPGTTVLFEGPFGRLTGRERHGRKLLMIGAGAGVTPLVSLLESEDYGEGDATIVARDSVPGDGLRLHAIGDLVRTRGVRYVRLDGRRSRGESTWLPESHAAWRGGDLLRSLAPDLEDHDAYVCGPEPWMQSVTHDLRAAGMPATRIHTERFSI</sequence>
<evidence type="ECO:0000256" key="4">
    <source>
        <dbReference type="ARBA" id="ARBA00022692"/>
    </source>
</evidence>
<dbReference type="InterPro" id="IPR013130">
    <property type="entry name" value="Fe3_Rdtase_TM_dom"/>
</dbReference>
<keyword evidence="17" id="KW-1185">Reference proteome</keyword>
<evidence type="ECO:0000256" key="12">
    <source>
        <dbReference type="ARBA" id="ARBA00023136"/>
    </source>
</evidence>
<evidence type="ECO:0000256" key="3">
    <source>
        <dbReference type="ARBA" id="ARBA00022630"/>
    </source>
</evidence>
<dbReference type="GO" id="GO:0050660">
    <property type="term" value="F:flavin adenine dinucleotide binding"/>
    <property type="evidence" value="ECO:0007669"/>
    <property type="project" value="TreeGrafter"/>
</dbReference>
<evidence type="ECO:0000256" key="7">
    <source>
        <dbReference type="ARBA" id="ARBA00022827"/>
    </source>
</evidence>
<feature type="domain" description="FAD-binding FR-type" evidence="15">
    <location>
        <begin position="242"/>
        <end position="342"/>
    </location>
</feature>
<evidence type="ECO:0000256" key="8">
    <source>
        <dbReference type="ARBA" id="ARBA00022989"/>
    </source>
</evidence>
<feature type="transmembrane region" description="Helical" evidence="14">
    <location>
        <begin position="75"/>
        <end position="92"/>
    </location>
</feature>
<dbReference type="PROSITE" id="PS51384">
    <property type="entry name" value="FAD_FR"/>
    <property type="match status" value="1"/>
</dbReference>
<feature type="transmembrane region" description="Helical" evidence="14">
    <location>
        <begin position="184"/>
        <end position="205"/>
    </location>
</feature>
<dbReference type="GO" id="GO:0016020">
    <property type="term" value="C:membrane"/>
    <property type="evidence" value="ECO:0007669"/>
    <property type="project" value="UniProtKB-SubCell"/>
</dbReference>
<comment type="cofactor">
    <cofactor evidence="1">
        <name>FAD</name>
        <dbReference type="ChEBI" id="CHEBI:57692"/>
    </cofactor>
</comment>
<dbReference type="GO" id="GO:0016491">
    <property type="term" value="F:oxidoreductase activity"/>
    <property type="evidence" value="ECO:0007669"/>
    <property type="project" value="UniProtKB-KW"/>
</dbReference>
<feature type="transmembrane region" description="Helical" evidence="14">
    <location>
        <begin position="113"/>
        <end position="134"/>
    </location>
</feature>
<dbReference type="PRINTS" id="PR00410">
    <property type="entry name" value="PHEHYDRXLASE"/>
</dbReference>
<evidence type="ECO:0000313" key="16">
    <source>
        <dbReference type="EMBL" id="QDZ14321.1"/>
    </source>
</evidence>
<dbReference type="InterPro" id="IPR050415">
    <property type="entry name" value="MRET"/>
</dbReference>
<dbReference type="OrthoDB" id="9801223at2"/>
<evidence type="ECO:0000256" key="1">
    <source>
        <dbReference type="ARBA" id="ARBA00001974"/>
    </source>
</evidence>
<dbReference type="Pfam" id="PF01794">
    <property type="entry name" value="Ferric_reduct"/>
    <property type="match status" value="1"/>
</dbReference>
<dbReference type="PANTHER" id="PTHR47354">
    <property type="entry name" value="NADH OXIDOREDUCTASE HCR"/>
    <property type="match status" value="1"/>
</dbReference>
<keyword evidence="5" id="KW-0001">2Fe-2S</keyword>
<dbReference type="GO" id="GO:0051537">
    <property type="term" value="F:2 iron, 2 sulfur cluster binding"/>
    <property type="evidence" value="ECO:0007669"/>
    <property type="project" value="UniProtKB-KW"/>
</dbReference>
<dbReference type="GO" id="GO:0046872">
    <property type="term" value="F:metal ion binding"/>
    <property type="evidence" value="ECO:0007669"/>
    <property type="project" value="UniProtKB-KW"/>
</dbReference>